<dbReference type="InterPro" id="IPR010737">
    <property type="entry name" value="4-carb_acid_sugar_kinase_N"/>
</dbReference>
<evidence type="ECO:0000313" key="10">
    <source>
        <dbReference type="EMBL" id="UZJ26871.1"/>
    </source>
</evidence>
<dbReference type="InterPro" id="IPR031475">
    <property type="entry name" value="NBD_C"/>
</dbReference>
<protein>
    <recommendedName>
        <fullName evidence="12">4-hydroxythreonine-4-phosphate dehydrogenase</fullName>
    </recommendedName>
</protein>
<evidence type="ECO:0000259" key="9">
    <source>
        <dbReference type="Pfam" id="PF17042"/>
    </source>
</evidence>
<keyword evidence="11" id="KW-1185">Reference proteome</keyword>
<organism evidence="10 11">
    <name type="scientific">Rhodococcus antarcticus</name>
    <dbReference type="NCBI Taxonomy" id="2987751"/>
    <lineage>
        <taxon>Bacteria</taxon>
        <taxon>Bacillati</taxon>
        <taxon>Actinomycetota</taxon>
        <taxon>Actinomycetes</taxon>
        <taxon>Mycobacteriales</taxon>
        <taxon>Nocardiaceae</taxon>
        <taxon>Rhodococcus</taxon>
    </lineage>
</organism>
<evidence type="ECO:0000256" key="5">
    <source>
        <dbReference type="ARBA" id="ARBA00022840"/>
    </source>
</evidence>
<comment type="similarity">
    <text evidence="1">Belongs to the four-carbon acid sugar kinase family.</text>
</comment>
<evidence type="ECO:0000256" key="1">
    <source>
        <dbReference type="ARBA" id="ARBA00005715"/>
    </source>
</evidence>
<geneLocation type="plasmid" evidence="10 11">
    <name>unnamed1</name>
</geneLocation>
<dbReference type="Gene3D" id="3.40.50.10840">
    <property type="entry name" value="Putative sugar-binding, N-terminal domain"/>
    <property type="match status" value="1"/>
</dbReference>
<accession>A0ABY6P681</accession>
<dbReference type="Proteomes" id="UP001164965">
    <property type="component" value="Plasmid unnamed1"/>
</dbReference>
<evidence type="ECO:0000256" key="4">
    <source>
        <dbReference type="ARBA" id="ARBA00022777"/>
    </source>
</evidence>
<feature type="domain" description="Four-carbon acid sugar kinase nucleotide binding" evidence="9">
    <location>
        <begin position="241"/>
        <end position="389"/>
    </location>
</feature>
<proteinExistence type="inferred from homology"/>
<evidence type="ECO:0000256" key="6">
    <source>
        <dbReference type="ARBA" id="ARBA00023277"/>
    </source>
</evidence>
<keyword evidence="6" id="KW-0119">Carbohydrate metabolism</keyword>
<evidence type="ECO:0000259" key="8">
    <source>
        <dbReference type="Pfam" id="PF07005"/>
    </source>
</evidence>
<evidence type="ECO:0000313" key="11">
    <source>
        <dbReference type="Proteomes" id="UP001164965"/>
    </source>
</evidence>
<evidence type="ECO:0000256" key="2">
    <source>
        <dbReference type="ARBA" id="ARBA00022679"/>
    </source>
</evidence>
<dbReference type="RefSeq" id="WP_265384975.1">
    <property type="nucleotide sequence ID" value="NZ_CP110616.1"/>
</dbReference>
<keyword evidence="3" id="KW-0547">Nucleotide-binding</keyword>
<feature type="region of interest" description="Disordered" evidence="7">
    <location>
        <begin position="398"/>
        <end position="424"/>
    </location>
</feature>
<dbReference type="Pfam" id="PF17042">
    <property type="entry name" value="NBD_C"/>
    <property type="match status" value="1"/>
</dbReference>
<dbReference type="InterPro" id="IPR037051">
    <property type="entry name" value="4-carb_acid_sugar_kinase_N_sf"/>
</dbReference>
<keyword evidence="10" id="KW-0614">Plasmid</keyword>
<gene>
    <name evidence="10" type="ORF">RHODO2019_18500</name>
</gene>
<dbReference type="Gene3D" id="3.40.980.20">
    <property type="entry name" value="Four-carbon acid sugar kinase, nucleotide binding domain"/>
    <property type="match status" value="1"/>
</dbReference>
<feature type="domain" description="Four-carbon acid sugar kinase N-terminal" evidence="8">
    <location>
        <begin position="10"/>
        <end position="214"/>
    </location>
</feature>
<dbReference type="Pfam" id="PF07005">
    <property type="entry name" value="SBD_N"/>
    <property type="match status" value="1"/>
</dbReference>
<keyword evidence="5" id="KW-0067">ATP-binding</keyword>
<name>A0ABY6P681_9NOCA</name>
<dbReference type="InterPro" id="IPR042213">
    <property type="entry name" value="NBD_C_sf"/>
</dbReference>
<dbReference type="SUPFAM" id="SSF142764">
    <property type="entry name" value="YgbK-like"/>
    <property type="match status" value="1"/>
</dbReference>
<evidence type="ECO:0000256" key="7">
    <source>
        <dbReference type="SAM" id="MobiDB-lite"/>
    </source>
</evidence>
<sequence>MVTPTGIDMLALADDLSGAAEITVLLGAARADAQVVLGGHHPVELRARICVVDLDSRHLPPEVVADRIHSVVSQARSARIFLKLDSLLRGPVAAAVDAVRPVVVASALPVLQRVVIDGVPTAAGLPLSAVGAWAVEGRGAPSSLAEALHPLSVTVVPLSVVRSDHLVEELQSVIAGGRVPVCDGVSDADLDRVARATACVPGVALAGAGGLAAAIGRSLGNDTPSGVAVRSAGPLPVDGPLIVVGTAEAVAAVQVAHLVAAGIPELVLPVATMLAGTGGLEWVDAIIAGLAVGALILRVPPVEAEVDGAVSRALVARLATLVATALREVGRPVDLVLTGGETARRVLDALGVRTLTPTGSVHHGAVISTTDDGRTVVTRPGSFGGPDSLVSILAALRPTGGEPHPVPTTPTPLSGRDLTKGTTS</sequence>
<evidence type="ECO:0008006" key="12">
    <source>
        <dbReference type="Google" id="ProtNLM"/>
    </source>
</evidence>
<evidence type="ECO:0000256" key="3">
    <source>
        <dbReference type="ARBA" id="ARBA00022741"/>
    </source>
</evidence>
<reference evidence="10" key="1">
    <citation type="submission" date="2022-10" db="EMBL/GenBank/DDBJ databases">
        <title>Rhodococcus sp.75.</title>
        <authorList>
            <person name="Sun M."/>
        </authorList>
    </citation>
    <scope>NUCLEOTIDE SEQUENCE</scope>
    <source>
        <strain evidence="10">75</strain>
        <plasmid evidence="10">unnamed1</plasmid>
    </source>
</reference>
<dbReference type="EMBL" id="CP110616">
    <property type="protein sequence ID" value="UZJ26871.1"/>
    <property type="molecule type" value="Genomic_DNA"/>
</dbReference>
<keyword evidence="2" id="KW-0808">Transferase</keyword>
<keyword evidence="4" id="KW-0418">Kinase</keyword>